<accession>A0ACA9P653</accession>
<dbReference type="EMBL" id="CAJVPU010023773">
    <property type="protein sequence ID" value="CAG8689761.1"/>
    <property type="molecule type" value="Genomic_DNA"/>
</dbReference>
<proteinExistence type="predicted"/>
<organism evidence="1 2">
    <name type="scientific">Dentiscutata heterogama</name>
    <dbReference type="NCBI Taxonomy" id="1316150"/>
    <lineage>
        <taxon>Eukaryota</taxon>
        <taxon>Fungi</taxon>
        <taxon>Fungi incertae sedis</taxon>
        <taxon>Mucoromycota</taxon>
        <taxon>Glomeromycotina</taxon>
        <taxon>Glomeromycetes</taxon>
        <taxon>Diversisporales</taxon>
        <taxon>Gigasporaceae</taxon>
        <taxon>Dentiscutata</taxon>
    </lineage>
</organism>
<dbReference type="Proteomes" id="UP000789702">
    <property type="component" value="Unassembled WGS sequence"/>
</dbReference>
<name>A0ACA9P653_9GLOM</name>
<gene>
    <name evidence="1" type="ORF">DHETER_LOCUS11190</name>
</gene>
<sequence length="60" mass="6738">KVLTVTRRTTVFWMLATTPSVLDSGVLTRDASGPFHRSRLVMGKCEFFEIMHMNAGLRPA</sequence>
<feature type="non-terminal residue" evidence="1">
    <location>
        <position position="1"/>
    </location>
</feature>
<keyword evidence="2" id="KW-1185">Reference proteome</keyword>
<evidence type="ECO:0000313" key="1">
    <source>
        <dbReference type="EMBL" id="CAG8689761.1"/>
    </source>
</evidence>
<reference evidence="1" key="1">
    <citation type="submission" date="2021-06" db="EMBL/GenBank/DDBJ databases">
        <authorList>
            <person name="Kallberg Y."/>
            <person name="Tangrot J."/>
            <person name="Rosling A."/>
        </authorList>
    </citation>
    <scope>NUCLEOTIDE SEQUENCE</scope>
    <source>
        <strain evidence="1">IL203A</strain>
    </source>
</reference>
<evidence type="ECO:0000313" key="2">
    <source>
        <dbReference type="Proteomes" id="UP000789702"/>
    </source>
</evidence>
<comment type="caution">
    <text evidence="1">The sequence shown here is derived from an EMBL/GenBank/DDBJ whole genome shotgun (WGS) entry which is preliminary data.</text>
</comment>
<protein>
    <submittedName>
        <fullName evidence="1">1916_t:CDS:1</fullName>
    </submittedName>
</protein>